<name>A0A3A9AEK3_9FIRM</name>
<dbReference type="AlphaFoldDB" id="A0A3A9AEK3"/>
<feature type="transmembrane region" description="Helical" evidence="1">
    <location>
        <begin position="143"/>
        <end position="164"/>
    </location>
</feature>
<feature type="transmembrane region" description="Helical" evidence="1">
    <location>
        <begin position="117"/>
        <end position="136"/>
    </location>
</feature>
<keyword evidence="1" id="KW-0812">Transmembrane</keyword>
<evidence type="ECO:0000313" key="3">
    <source>
        <dbReference type="Proteomes" id="UP000280696"/>
    </source>
</evidence>
<keyword evidence="1" id="KW-0472">Membrane</keyword>
<evidence type="ECO:0000256" key="1">
    <source>
        <dbReference type="SAM" id="Phobius"/>
    </source>
</evidence>
<feature type="transmembrane region" description="Helical" evidence="1">
    <location>
        <begin position="60"/>
        <end position="80"/>
    </location>
</feature>
<dbReference type="OrthoDB" id="2339365at2"/>
<keyword evidence="3" id="KW-1185">Reference proteome</keyword>
<feature type="transmembrane region" description="Helical" evidence="1">
    <location>
        <begin position="170"/>
        <end position="187"/>
    </location>
</feature>
<dbReference type="EMBL" id="RAYQ01000019">
    <property type="protein sequence ID" value="RKI89809.1"/>
    <property type="molecule type" value="Genomic_DNA"/>
</dbReference>
<gene>
    <name evidence="2" type="ORF">D7V94_16675</name>
</gene>
<sequence length="216" mass="24806">MKLLDKVRTPQNKFPTEKQIFITVGIFLLGIGLGTFSKYLDHQQAYLPSFLMMIDTSIDLHNFLGRFSPWIFIAVCISVYSQSAVKAAVDVFIFFVGMVSSYYLYSNFIAGFFPKSYAMIWIAFTVLSPFLAYLCWYAKGNGWIACIISACIIGTLFNTAFSYGFFYFSVRYWLEVIVLLLMIVILHRKSKEMFVMLGIGIVFAVITNILFPFKIW</sequence>
<proteinExistence type="predicted"/>
<comment type="caution">
    <text evidence="2">The sequence shown here is derived from an EMBL/GenBank/DDBJ whole genome shotgun (WGS) entry which is preliminary data.</text>
</comment>
<dbReference type="RefSeq" id="WP_120471458.1">
    <property type="nucleotide sequence ID" value="NZ_RAYQ01000019.1"/>
</dbReference>
<organism evidence="2 3">
    <name type="scientific">Parablautia intestinalis</name>
    <dbReference type="NCBI Taxonomy" id="2320100"/>
    <lineage>
        <taxon>Bacteria</taxon>
        <taxon>Bacillati</taxon>
        <taxon>Bacillota</taxon>
        <taxon>Clostridia</taxon>
        <taxon>Lachnospirales</taxon>
        <taxon>Lachnospiraceae</taxon>
        <taxon>Parablautia</taxon>
    </lineage>
</organism>
<accession>A0A3A9AEK3</accession>
<feature type="transmembrane region" description="Helical" evidence="1">
    <location>
        <begin position="20"/>
        <end position="40"/>
    </location>
</feature>
<keyword evidence="1" id="KW-1133">Transmembrane helix</keyword>
<protein>
    <submittedName>
        <fullName evidence="2">Uncharacterized protein</fullName>
    </submittedName>
</protein>
<dbReference type="InterPro" id="IPR045393">
    <property type="entry name" value="DUF6518"/>
</dbReference>
<evidence type="ECO:0000313" key="2">
    <source>
        <dbReference type="EMBL" id="RKI89809.1"/>
    </source>
</evidence>
<dbReference type="Pfam" id="PF20128">
    <property type="entry name" value="DUF6518"/>
    <property type="match status" value="1"/>
</dbReference>
<dbReference type="Proteomes" id="UP000280696">
    <property type="component" value="Unassembled WGS sequence"/>
</dbReference>
<reference evidence="2 3" key="1">
    <citation type="submission" date="2018-09" db="EMBL/GenBank/DDBJ databases">
        <title>Murine metabolic-syndrome-specific gut microbial biobank.</title>
        <authorList>
            <person name="Liu C."/>
        </authorList>
    </citation>
    <scope>NUCLEOTIDE SEQUENCE [LARGE SCALE GENOMIC DNA]</scope>
    <source>
        <strain evidence="2 3">0.1xD8-82</strain>
    </source>
</reference>
<feature type="transmembrane region" description="Helical" evidence="1">
    <location>
        <begin position="87"/>
        <end position="105"/>
    </location>
</feature>
<feature type="transmembrane region" description="Helical" evidence="1">
    <location>
        <begin position="194"/>
        <end position="213"/>
    </location>
</feature>